<dbReference type="InterPro" id="IPR032710">
    <property type="entry name" value="NTF2-like_dom_sf"/>
</dbReference>
<protein>
    <recommendedName>
        <fullName evidence="1">Cds6 C-terminal domain-containing protein</fullName>
    </recommendedName>
</protein>
<feature type="domain" description="Cds6 C-terminal" evidence="1">
    <location>
        <begin position="252"/>
        <end position="355"/>
    </location>
</feature>
<evidence type="ECO:0000313" key="3">
    <source>
        <dbReference type="Proteomes" id="UP000056322"/>
    </source>
</evidence>
<dbReference type="AlphaFoldDB" id="A0A0B7J000"/>
<evidence type="ECO:0000313" key="2">
    <source>
        <dbReference type="EMBL" id="CEN56645.1"/>
    </source>
</evidence>
<name>A0A0B7J000_9PROT</name>
<organism evidence="2 3">
    <name type="scientific">Candidatus Methylopumilus turicensis</name>
    <dbReference type="NCBI Taxonomy" id="1581680"/>
    <lineage>
        <taxon>Bacteria</taxon>
        <taxon>Pseudomonadati</taxon>
        <taxon>Pseudomonadota</taxon>
        <taxon>Betaproteobacteria</taxon>
        <taxon>Nitrosomonadales</taxon>
        <taxon>Methylophilaceae</taxon>
        <taxon>Candidatus Methylopumilus</taxon>
    </lineage>
</organism>
<dbReference type="PROSITE" id="PS51257">
    <property type="entry name" value="PROKAR_LIPOPROTEIN"/>
    <property type="match status" value="1"/>
</dbReference>
<dbReference type="HOGENOM" id="CLU_766839_0_0_4"/>
<dbReference type="KEGG" id="mbac:BN1209_1610"/>
<dbReference type="Pfam" id="PF24125">
    <property type="entry name" value="Cds6_C"/>
    <property type="match status" value="1"/>
</dbReference>
<proteinExistence type="predicted"/>
<dbReference type="InterPro" id="IPR056203">
    <property type="entry name" value="Cds6_C"/>
</dbReference>
<keyword evidence="3" id="KW-1185">Reference proteome</keyword>
<reference evidence="3" key="1">
    <citation type="submission" date="2014-12" db="EMBL/GenBank/DDBJ databases">
        <authorList>
            <person name="Salcher M.M."/>
        </authorList>
    </citation>
    <scope>NUCLEOTIDE SEQUENCE [LARGE SCALE GENOMIC DNA]</scope>
    <source>
        <strain evidence="3">MMS-10A-171</strain>
    </source>
</reference>
<dbReference type="STRING" id="1581680.BN1209_1610"/>
<gene>
    <name evidence="2" type="ORF">BN1209_1610</name>
</gene>
<dbReference type="RefSeq" id="WP_052661131.1">
    <property type="nucleotide sequence ID" value="NZ_LN794158.1"/>
</dbReference>
<dbReference type="Gene3D" id="3.10.450.50">
    <property type="match status" value="1"/>
</dbReference>
<dbReference type="OrthoDB" id="8538349at2"/>
<accession>A0A0B7J000</accession>
<sequence length="361" mass="38962">MQKRLINTANAGMLILGGLLAGCSTVKDLTNVDLAGMKVWPFGNNDVPRVYQPANSVPYLCEGNKKFFVRMLDNGASAWLILPEREVLLAQSGASKVYTNGISKLDLSSDDVSLVINETTKYVGCKANSAAKVSKVTPSPSAAVAKKEATPKAEAKEAAEKSWLGKLKFWESDPQPQAAPTAPVVNVVEPVKVAEPAPVPAPVKEAVPVVPEAVVVQDVAPPTLPEKELVAKEDVQQEVAQADTKQTDQAAVLSTLDAWASAWRSKNTDAYLSFYSANFKPEGMSQKAWIAQRKQRLGSNPAEISLVLENVKVGADANKAEVSFVQRYTSGKVSDTVVKVLRFENENGHWFIVKETSQAKK</sequence>
<evidence type="ECO:0000259" key="1">
    <source>
        <dbReference type="Pfam" id="PF24125"/>
    </source>
</evidence>
<dbReference type="SUPFAM" id="SSF54427">
    <property type="entry name" value="NTF2-like"/>
    <property type="match status" value="1"/>
</dbReference>
<dbReference type="Proteomes" id="UP000056322">
    <property type="component" value="Chromosome 1"/>
</dbReference>
<dbReference type="EMBL" id="LN794158">
    <property type="protein sequence ID" value="CEN56645.1"/>
    <property type="molecule type" value="Genomic_DNA"/>
</dbReference>